<proteinExistence type="predicted"/>
<reference evidence="1" key="1">
    <citation type="journal article" date="2021" name="Front. Microbiol.">
        <title>Comprehensive Comparative Genomics and Phenotyping of Methylobacterium Species.</title>
        <authorList>
            <person name="Alessa O."/>
            <person name="Ogura Y."/>
            <person name="Fujitani Y."/>
            <person name="Takami H."/>
            <person name="Hayashi T."/>
            <person name="Sahin N."/>
            <person name="Tani A."/>
        </authorList>
    </citation>
    <scope>NUCLEOTIDE SEQUENCE</scope>
    <source>
        <strain evidence="1">DSM 23632</strain>
    </source>
</reference>
<reference evidence="1" key="2">
    <citation type="submission" date="2021-08" db="EMBL/GenBank/DDBJ databases">
        <authorList>
            <person name="Tani A."/>
            <person name="Ola A."/>
            <person name="Ogura Y."/>
            <person name="Katsura K."/>
            <person name="Hayashi T."/>
        </authorList>
    </citation>
    <scope>NUCLEOTIDE SEQUENCE</scope>
    <source>
        <strain evidence="1">DSM 23632</strain>
    </source>
</reference>
<organism evidence="1 2">
    <name type="scientific">Methylobacterium trifolii</name>
    <dbReference type="NCBI Taxonomy" id="1003092"/>
    <lineage>
        <taxon>Bacteria</taxon>
        <taxon>Pseudomonadati</taxon>
        <taxon>Pseudomonadota</taxon>
        <taxon>Alphaproteobacteria</taxon>
        <taxon>Hyphomicrobiales</taxon>
        <taxon>Methylobacteriaceae</taxon>
        <taxon>Methylobacterium</taxon>
    </lineage>
</organism>
<accession>A0ABQ4U3D3</accession>
<keyword evidence="2" id="KW-1185">Reference proteome</keyword>
<protein>
    <recommendedName>
        <fullName evidence="3">Opioid growth factor receptor (OGFr) conserved domain-containing protein</fullName>
    </recommendedName>
</protein>
<evidence type="ECO:0008006" key="3">
    <source>
        <dbReference type="Google" id="ProtNLM"/>
    </source>
</evidence>
<dbReference type="EMBL" id="BPRB01000198">
    <property type="protein sequence ID" value="GJE61266.1"/>
    <property type="molecule type" value="Genomic_DNA"/>
</dbReference>
<evidence type="ECO:0000313" key="1">
    <source>
        <dbReference type="EMBL" id="GJE61266.1"/>
    </source>
</evidence>
<evidence type="ECO:0000313" key="2">
    <source>
        <dbReference type="Proteomes" id="UP001055057"/>
    </source>
</evidence>
<name>A0ABQ4U3D3_9HYPH</name>
<sequence>MSGFPIRDFLAGRGPDGSGRRIAQVIAFEDGRIEAVHDFIQWCFPLPEASRAVPGAPVLAPGEADAIRADPEALAGLSAMLARMRRFYAGTDLWLGAHDHNHLRITRILTAVRALLGEAEAQDFFAFVTARNAGAGAPINRQSLAFWAAALAPRH</sequence>
<gene>
    <name evidence="1" type="ORF">MPOCJGCO_3387</name>
</gene>
<dbReference type="RefSeq" id="WP_238183830.1">
    <property type="nucleotide sequence ID" value="NZ_BPRB01000198.1"/>
</dbReference>
<comment type="caution">
    <text evidence="1">The sequence shown here is derived from an EMBL/GenBank/DDBJ whole genome shotgun (WGS) entry which is preliminary data.</text>
</comment>
<dbReference type="Proteomes" id="UP001055057">
    <property type="component" value="Unassembled WGS sequence"/>
</dbReference>